<dbReference type="PANTHER" id="PTHR43767:SF1">
    <property type="entry name" value="NONRIBOSOMAL PEPTIDE SYNTHASE PES1 (EUROFUNG)-RELATED"/>
    <property type="match status" value="1"/>
</dbReference>
<keyword evidence="6" id="KW-1185">Reference proteome</keyword>
<dbReference type="Proteomes" id="UP000215158">
    <property type="component" value="Chromosome 2"/>
</dbReference>
<evidence type="ECO:0000256" key="2">
    <source>
        <dbReference type="ARBA" id="ARBA00022598"/>
    </source>
</evidence>
<dbReference type="EMBL" id="CP022990">
    <property type="protein sequence ID" value="ASW02302.1"/>
    <property type="molecule type" value="Genomic_DNA"/>
</dbReference>
<accession>A0A248VUW0</accession>
<dbReference type="AlphaFoldDB" id="A0A248VUW0"/>
<dbReference type="PROSITE" id="PS00455">
    <property type="entry name" value="AMP_BINDING"/>
    <property type="match status" value="1"/>
</dbReference>
<dbReference type="KEGG" id="parb:CJU94_29815"/>
<dbReference type="FunFam" id="3.30.300.30:FF:000008">
    <property type="entry name" value="2,3-dihydroxybenzoate-AMP ligase"/>
    <property type="match status" value="1"/>
</dbReference>
<reference evidence="5 6" key="1">
    <citation type="submission" date="2017-08" db="EMBL/GenBank/DDBJ databases">
        <title>Identification and genetic characteristics of simultaneous BTEX- and naphthalene-degrading Paraburkholderia sp. BN5 isolated from petroleum-contaminated soil.</title>
        <authorList>
            <person name="Lee Y."/>
            <person name="Jeon C.O."/>
        </authorList>
    </citation>
    <scope>NUCLEOTIDE SEQUENCE [LARGE SCALE GENOMIC DNA]</scope>
    <source>
        <strain evidence="5 6">BN5</strain>
    </source>
</reference>
<dbReference type="InterPro" id="IPR042099">
    <property type="entry name" value="ANL_N_sf"/>
</dbReference>
<dbReference type="SUPFAM" id="SSF56801">
    <property type="entry name" value="Acetyl-CoA synthetase-like"/>
    <property type="match status" value="1"/>
</dbReference>
<dbReference type="CDD" id="cd17631">
    <property type="entry name" value="FACL_FadD13-like"/>
    <property type="match status" value="1"/>
</dbReference>
<dbReference type="Pfam" id="PF00501">
    <property type="entry name" value="AMP-binding"/>
    <property type="match status" value="1"/>
</dbReference>
<comment type="similarity">
    <text evidence="1">Belongs to the ATP-dependent AMP-binding enzyme family.</text>
</comment>
<sequence>MYLTQGLHRSIQQNPDRVAISFKGRRRTFREFADRVARLAAALRGMGMTADDRVGMLALNSDRYLEYVMGVWWGGGVLNPVNIRWSAAEIAYSLNDCDTRILIVDDHFVDIAREVCALARSAPILIHAGDGAAPPGMLSFDALIAAAAPMPDAGRGGADLACIMYTGGTTGFPKGVMQTHLNIWSSCIMRIAESAPLPHSAVLHAAPFFHVAGLGRALVQFIAGESHVVIAAFDAGEVLKAIGEERVSDTLLVPTMIQAVLNHADFARTDLSSLKRLTYGASPIPETLLDRLIEALPGIQLAHSYGMTEACPSISANSPSNHDEAGRKSGLYRSIGRGLPGLMVKVVDGDGEEVPRGMVGEIVVRGPNVMAGYWKKPEDTAQAIRDGWLHTGDGAYMDAQGYLYIVDRIKDMIVSGGENVYSAEVESVIARHPAVAACAVIGIPHDTWGEAVHAVVVCKPGATPGEEEIREHCRQFIAGYKCPKSLEFRAQLPLSSAGKVLKREIRAPYWAGRARAVN</sequence>
<name>A0A248VUW0_9BURK</name>
<dbReference type="InterPro" id="IPR000873">
    <property type="entry name" value="AMP-dep_synth/lig_dom"/>
</dbReference>
<evidence type="ECO:0000313" key="5">
    <source>
        <dbReference type="EMBL" id="ASW02302.1"/>
    </source>
</evidence>
<gene>
    <name evidence="5" type="ORF">CJU94_29815</name>
</gene>
<evidence type="ECO:0000259" key="4">
    <source>
        <dbReference type="Pfam" id="PF13193"/>
    </source>
</evidence>
<proteinExistence type="inferred from homology"/>
<dbReference type="OrthoDB" id="9766486at2"/>
<dbReference type="Gene3D" id="3.40.50.12780">
    <property type="entry name" value="N-terminal domain of ligase-like"/>
    <property type="match status" value="1"/>
</dbReference>
<dbReference type="GO" id="GO:0016878">
    <property type="term" value="F:acid-thiol ligase activity"/>
    <property type="evidence" value="ECO:0007669"/>
    <property type="project" value="UniProtKB-ARBA"/>
</dbReference>
<dbReference type="InterPro" id="IPR025110">
    <property type="entry name" value="AMP-bd_C"/>
</dbReference>
<feature type="domain" description="AMP-binding enzyme C-terminal" evidence="4">
    <location>
        <begin position="424"/>
        <end position="499"/>
    </location>
</feature>
<protein>
    <submittedName>
        <fullName evidence="5">Fatty-acid--CoA ligase</fullName>
    </submittedName>
</protein>
<feature type="domain" description="AMP-dependent synthetase/ligase" evidence="3">
    <location>
        <begin position="8"/>
        <end position="374"/>
    </location>
</feature>
<evidence type="ECO:0000256" key="1">
    <source>
        <dbReference type="ARBA" id="ARBA00006432"/>
    </source>
</evidence>
<dbReference type="InterPro" id="IPR045851">
    <property type="entry name" value="AMP-bd_C_sf"/>
</dbReference>
<dbReference type="InterPro" id="IPR050237">
    <property type="entry name" value="ATP-dep_AMP-bd_enzyme"/>
</dbReference>
<keyword evidence="2 5" id="KW-0436">Ligase</keyword>
<dbReference type="Gene3D" id="3.30.300.30">
    <property type="match status" value="1"/>
</dbReference>
<dbReference type="NCBIfam" id="NF004837">
    <property type="entry name" value="PRK06187.1"/>
    <property type="match status" value="1"/>
</dbReference>
<organism evidence="5 6">
    <name type="scientific">Paraburkholderia aromaticivorans</name>
    <dbReference type="NCBI Taxonomy" id="2026199"/>
    <lineage>
        <taxon>Bacteria</taxon>
        <taxon>Pseudomonadati</taxon>
        <taxon>Pseudomonadota</taxon>
        <taxon>Betaproteobacteria</taxon>
        <taxon>Burkholderiales</taxon>
        <taxon>Burkholderiaceae</taxon>
        <taxon>Paraburkholderia</taxon>
    </lineage>
</organism>
<dbReference type="Pfam" id="PF13193">
    <property type="entry name" value="AMP-binding_C"/>
    <property type="match status" value="1"/>
</dbReference>
<evidence type="ECO:0000313" key="6">
    <source>
        <dbReference type="Proteomes" id="UP000215158"/>
    </source>
</evidence>
<dbReference type="InterPro" id="IPR020845">
    <property type="entry name" value="AMP-binding_CS"/>
</dbReference>
<dbReference type="RefSeq" id="WP_095422169.1">
    <property type="nucleotide sequence ID" value="NZ_CP022990.1"/>
</dbReference>
<evidence type="ECO:0000259" key="3">
    <source>
        <dbReference type="Pfam" id="PF00501"/>
    </source>
</evidence>
<dbReference type="PANTHER" id="PTHR43767">
    <property type="entry name" value="LONG-CHAIN-FATTY-ACID--COA LIGASE"/>
    <property type="match status" value="1"/>
</dbReference>